<proteinExistence type="predicted"/>
<dbReference type="EMBL" id="CACQ02000421">
    <property type="protein sequence ID" value="CCF32425.1"/>
    <property type="molecule type" value="Genomic_DNA"/>
</dbReference>
<feature type="compositionally biased region" description="Polar residues" evidence="1">
    <location>
        <begin position="58"/>
        <end position="82"/>
    </location>
</feature>
<dbReference type="AlphaFoldDB" id="H1UWS4"/>
<name>H1UWS4_COLHI</name>
<dbReference type="HOGENOM" id="CLU_2558178_0_0_1"/>
<protein>
    <submittedName>
        <fullName evidence="2">Uncharacterized protein</fullName>
    </submittedName>
</protein>
<evidence type="ECO:0000256" key="1">
    <source>
        <dbReference type="SAM" id="MobiDB-lite"/>
    </source>
</evidence>
<organism evidence="2 3">
    <name type="scientific">Colletotrichum higginsianum (strain IMI 349063)</name>
    <name type="common">Crucifer anthracnose fungus</name>
    <dbReference type="NCBI Taxonomy" id="759273"/>
    <lineage>
        <taxon>Eukaryota</taxon>
        <taxon>Fungi</taxon>
        <taxon>Dikarya</taxon>
        <taxon>Ascomycota</taxon>
        <taxon>Pezizomycotina</taxon>
        <taxon>Sordariomycetes</taxon>
        <taxon>Hypocreomycetidae</taxon>
        <taxon>Glomerellales</taxon>
        <taxon>Glomerellaceae</taxon>
        <taxon>Colletotrichum</taxon>
        <taxon>Colletotrichum destructivum species complex</taxon>
    </lineage>
</organism>
<accession>H1UWS4</accession>
<reference evidence="3" key="1">
    <citation type="journal article" date="2012" name="Nat. Genet.">
        <title>Lifestyle transitions in plant pathogenic Colletotrichum fungi deciphered by genome and transcriptome analyses.</title>
        <authorList>
            <person name="O'Connell R.J."/>
            <person name="Thon M.R."/>
            <person name="Hacquard S."/>
            <person name="Amyotte S.G."/>
            <person name="Kleemann J."/>
            <person name="Torres M.F."/>
            <person name="Damm U."/>
            <person name="Buiate E.A."/>
            <person name="Epstein L."/>
            <person name="Alkan N."/>
            <person name="Altmueller J."/>
            <person name="Alvarado-Balderrama L."/>
            <person name="Bauser C.A."/>
            <person name="Becker C."/>
            <person name="Birren B.W."/>
            <person name="Chen Z."/>
            <person name="Choi J."/>
            <person name="Crouch J.A."/>
            <person name="Duvick J.P."/>
            <person name="Farman M.A."/>
            <person name="Gan P."/>
            <person name="Heiman D."/>
            <person name="Henrissat B."/>
            <person name="Howard R.J."/>
            <person name="Kabbage M."/>
            <person name="Koch C."/>
            <person name="Kracher B."/>
            <person name="Kubo Y."/>
            <person name="Law A.D."/>
            <person name="Lebrun M.-H."/>
            <person name="Lee Y.-H."/>
            <person name="Miyara I."/>
            <person name="Moore N."/>
            <person name="Neumann U."/>
            <person name="Nordstroem K."/>
            <person name="Panaccione D.G."/>
            <person name="Panstruga R."/>
            <person name="Place M."/>
            <person name="Proctor R.H."/>
            <person name="Prusky D."/>
            <person name="Rech G."/>
            <person name="Reinhardt R."/>
            <person name="Rollins J.A."/>
            <person name="Rounsley S."/>
            <person name="Schardl C.L."/>
            <person name="Schwartz D.C."/>
            <person name="Shenoy N."/>
            <person name="Shirasu K."/>
            <person name="Sikhakolli U.R."/>
            <person name="Stueber K."/>
            <person name="Sukno S.A."/>
            <person name="Sweigard J.A."/>
            <person name="Takano Y."/>
            <person name="Takahara H."/>
            <person name="Trail F."/>
            <person name="van der Does H.C."/>
            <person name="Voll L.M."/>
            <person name="Will I."/>
            <person name="Young S."/>
            <person name="Zeng Q."/>
            <person name="Zhang J."/>
            <person name="Zhou S."/>
            <person name="Dickman M.B."/>
            <person name="Schulze-Lefert P."/>
            <person name="Ver Loren van Themaat E."/>
            <person name="Ma L.-J."/>
            <person name="Vaillancourt L.J."/>
        </authorList>
    </citation>
    <scope>NUCLEOTIDE SEQUENCE [LARGE SCALE GENOMIC DNA]</scope>
    <source>
        <strain evidence="3">IMI 349063</strain>
    </source>
</reference>
<dbReference type="Proteomes" id="UP000007174">
    <property type="component" value="Unassembled WGS sequence"/>
</dbReference>
<feature type="region of interest" description="Disordered" evidence="1">
    <location>
        <begin position="49"/>
        <end position="82"/>
    </location>
</feature>
<sequence>MTGRLAATVMRRRTGRGGEQPATRTYLCDLMIYCCPFPLTLCPVSRSAVGTPAARSGSLDQSPNVCSADQLSPRSLDSTAFG</sequence>
<evidence type="ECO:0000313" key="2">
    <source>
        <dbReference type="EMBL" id="CCF32425.1"/>
    </source>
</evidence>
<gene>
    <name evidence="2" type="ORF">CH063_04822</name>
</gene>
<evidence type="ECO:0000313" key="3">
    <source>
        <dbReference type="Proteomes" id="UP000007174"/>
    </source>
</evidence>